<dbReference type="Pfam" id="PF19077">
    <property type="entry name" value="Big_13"/>
    <property type="match status" value="31"/>
</dbReference>
<feature type="domain" description="Bacterial Ig-like" evidence="2">
    <location>
        <begin position="1054"/>
        <end position="1134"/>
    </location>
</feature>
<feature type="domain" description="Bacterial Ig-like" evidence="2">
    <location>
        <begin position="610"/>
        <end position="690"/>
    </location>
</feature>
<evidence type="ECO:0000259" key="2">
    <source>
        <dbReference type="Pfam" id="PF19077"/>
    </source>
</evidence>
<feature type="domain" description="Bacterial Ig-like" evidence="2">
    <location>
        <begin position="388"/>
        <end position="468"/>
    </location>
</feature>
<protein>
    <recommendedName>
        <fullName evidence="2">Bacterial Ig-like domain-containing protein</fullName>
    </recommendedName>
</protein>
<dbReference type="KEGG" id="prw:PsycPRwf_1026"/>
<dbReference type="InterPro" id="IPR013783">
    <property type="entry name" value="Ig-like_fold"/>
</dbReference>
<feature type="domain" description="Bacterial Ig-like" evidence="2">
    <location>
        <begin position="55"/>
        <end position="135"/>
    </location>
</feature>
<feature type="domain" description="Bacterial Ig-like" evidence="2">
    <location>
        <begin position="3274"/>
        <end position="3354"/>
    </location>
</feature>
<dbReference type="STRING" id="349106.PsycPRwf_1026"/>
<feature type="region of interest" description="Disordered" evidence="1">
    <location>
        <begin position="3488"/>
        <end position="3516"/>
    </location>
</feature>
<feature type="domain" description="Bacterial Ig-like" evidence="2">
    <location>
        <begin position="943"/>
        <end position="1023"/>
    </location>
</feature>
<feature type="domain" description="Bacterial Ig-like" evidence="2">
    <location>
        <begin position="2053"/>
        <end position="2133"/>
    </location>
</feature>
<name>A5WE85_PSYWF</name>
<feature type="domain" description="Bacterial Ig-like" evidence="2">
    <location>
        <begin position="3385"/>
        <end position="3465"/>
    </location>
</feature>
<feature type="domain" description="Bacterial Ig-like" evidence="2">
    <location>
        <begin position="2386"/>
        <end position="2466"/>
    </location>
</feature>
<feature type="domain" description="Bacterial Ig-like" evidence="2">
    <location>
        <begin position="166"/>
        <end position="246"/>
    </location>
</feature>
<feature type="domain" description="Bacterial Ig-like" evidence="2">
    <location>
        <begin position="3163"/>
        <end position="3243"/>
    </location>
</feature>
<sequence length="3516" mass="364291">MAKIEDAAGNVGTESNEFMLTVDTQAPTDNNSISIDTYTDDVDPLQDDFGSGTDTNDTTPTLNGTVSGLAADDTVGIYDTEGNRLGDAVLNADRTGFTYTSAALADGPHTFVAKIEDAAGNVGTESNEFMLTVDTQAPTDNNSISIDTYTDDVDPLQDDFGSGTDTNDTTPTLNGTVSGLAADDTVGIYDTDGKRLGDAILNADRTGFTYTSAALADGPHTFVAKIEDAAGNVGTESNEFMLTVDTQAPTENNSISIDTYTDDVDPLQGDFGSGTDTNDTTPTLNGTVSGLAADDTVGIYDTDGNRLGDAILNADRTGFTYTSAALADGPHTFVAKIEDAAGNVGTESNEFMLTVDTQAPTDNNSISIDTYTDDVDPLQDDFGSGTDTNDTTPTLNGTVSGLATDDTVGIYDTDGKRLGDAILNADRTGFTYTSAALADGPHTFVAKIEDAAGNVGTESNEFMLTVDTQAPTDNNSISIDTYTDDVDPLQGDFTSGTDTNDTTPTLNGTVSGLAADDTVGIYDTDGKRLGDAILNADRTGFTYTSAALADGPHTFVAKIEDAAGNVGTESNEFMLTVDTQAPTDNNSISIDTYTDDVDPLQDDFGSGTDTNDTTPTLNGTVSGLAADDTVGIYDTDGKRLGDAILNADRTGFTYTSAALADGPHTFVAKIEDAAGNVGTESNEFMLTVDTQAPTENNSISIDTYTDDVDPLQGDFTSGTDTNDTTPTLNGTVSGLAADDTVGIYDTEGNRLGDAVLNADRTGFTYTSAALADGPHTFVAKIEDAAGNVGTESNEFMLTVDTQAPTENNSISIDTYTDDVDPLQDDFGSGTDTNDTTPTLNGTVSGLAADDTVGIYDTDGNRLGDAILNADRTGFTYTSAALADGPHTFVAKIEDAAGNVGTESNEFMLTVDTQAPTDNNSISIDTYTDDVDPLQDDFGSGTDTNDTTPTLNGTVSGLAADDTVGIYDTEGNRLGDAVLNADRTGFTYTSAALADGPHTFVAKIEDAAGNVGTESNEFMLTVDTQAPTDNNSISIDTYTDDVDPLQDDFGSGTDTNDTTPTLNGTVSGLAADDTVGIYDTDGKRLGDAILNADRTGFTYTSAALADGPHTFVAKIEDAAGNVGTESNEFMLTVDTQAPTENNSISIDTYTDDVDPLQGDFGSGTDTNDTTPTLNGTVSGLAADDTVGIYDTDGNRLGDAILNADRTGFTYTSAALADGPHTFVAKIEDAAGNVGTESNEFMLTVDTQAPTDNNSISIDTYTDDVDPLQGDFGSGTDTNDTTPTLNGTVSGLAADDTVGIYDTDGNRLGDAILNADRTGFTYTSAALADGPHTFVAKIEDAAGNVGTESNEFMLTVDTQAPTDNNSISIDTYTDDVDPLQDDFGSGTDTNDTTPTLNGTVSGLATDDTVGIYDTDGKRLGDAILNADRTGFTYTSAALADGPHTFVAKIEDAAGNVGTESNEFMLTVDTQAPTDNNSISIDTYTDDVDPLQGDFTSGTDTNDTTPTLNGTVSGLAADDTVGIYDTDGKRLGDAILNADRTGFTYTSAALADGPHTFVAKIEDAAGNVGTESNEFMLTVDTQAPTENNSISIDTYTDDVDPLQGDFTSGTDTNDTTPTLNGTVSGLAADDTVGIYDTEGNRLGDAVLNADRTGFTYTSAALADGPHTFVAKIEDAAGNVGTESNEFMLTVDTQAPTENNSISIDTYTDDVDPLQDDFGSGTDTNDTTPTLNGTVSGLAADDTVGIYDTDGNRLGDAILNADRTGFTYTSAALADGPHTFVAKIEDAAGNVGTESNEFMLTVDTQAPTENNSISIDTYTDDVDPLQDDFGSGTDTNDTTPTLNGTVSGLAADDTVGIYDTEGNRLGDAILNADRTGFTYTSAALADGPHTFVAKIEDAAGNVGTESNEFMLTVDTQAPTDNNSISIDTYTDDVDPLQDDFGSGTDTNDTTPTLNGTVSGLAADDTVGIYDTDGKRLGDAILNADRTGFTYTSAALADGPHTFVAKIEDAAGNVGTESNEFMLTVDTQAPTENNSISIDTYTDDVDPLQGDFGSGTDTNDTTPTLNGTVSGLAADDTVGIYDTDGNRLGDAVLNADRTGFTYTSAALADGPHTFVAKIEDAAGNVGTESNEFMLTVDTQAPTENNSISIDTYTDDVDPLQGDFTSGTDTNDTTPTLNGTVSGLAADDTVGIYDTDGNRLGDAILNADRTGFTYTSAALADGPHTFVAKIEDAAGNVGTESNEFMLTVDTQAPTDNNSISIDTYTDDVDPLQGDFGSGTDTNDTTPTLNGTVSGLAADDTVGIYDTEGNRLGDAVLNADRTGFTYTSAALADGPHTFVAKIEDAAGNVGTESNEFMLTVDTQAPTDNNSISIDTYTDDVDPLQDDFGSGTDTNDTTPTLNGTVSGLAADDTVGIYDTDGNRLGDAVLNADRTGFTYTSAALADGPHTFVAKIEDAAGNVGTESNEFMLTVDTQAPTENNSISIDTYTDDVDPLQGDFGSGTDTNDTTPTLNGTVSGLAADDTVGIYDTDGNRLGDAILNADRTGFTYTSAALADGPHTFVAKIEDAAGNVGTESNEFMLTVDTQAPTDNNSISIDTYTDDVDPLQDDFGSGTDTNDTTPTLNGTVSGLAADDTVGIYDTDGKRLGDAILNADRTGFTYTSAALADGPHTFVAKIEDAAGNVGTESNEFMLTVDTQAPTDNNSISIDTYTDDVDPLQDDFGSGTDTNDTTPTLNGTVSGLAADDTVGIYDTEGNRLGDAVLNADRTGFTYTSAALADGPHTFVAKIEDAAGNVGTESNEFMLTVDTQAPTDNNSISIDTYTDDVDPLQDDFGSGTDTNDTTPTLNGTVSGLAADDTVGIYDTDGNRLGDAILNADRTGFTYTSAALADGPHTFVAKIEDAAGNVGTESNEFMLTVDTQAPTDNNSISIDTYTDDVDPLQDDFGSGTDTNDTTPTLNGTVSGLAADDTVGIYDTDGNRLGDAVLNADRTGFTYTSAALADGPHTFVAKIEDAAGNVGTESNEFMLTVDTQAPTDNNSISIDTYTDDVDPLQDDFGSGTDTNDTTPTLNGTVSGLAADDTVGIYDTEGNRLGDAVLNADRTGFTYTSAALADGPHTFVAKIEDAAGNVGTESNEFMLTVDTQAPTDNNSISIDTYTDDVDPLQGDFGSGTDTNDTTPTLNGTVSGLAADDTVGIYDTEGNRLGDAVLNADRTGFTYTSAALADGPHTFVAKIEDAAGNVGTESNEFMLTVDTQAPTDNNSISIDTYTDDVDPLQDDFGSGTDTNDTTPTLNGTVSGLAADDTVGIYDTDGNRLGDAVLNADRTGFTYTSAALADGPHTFVAKIEDAAGNVGTESNEFMLTVDTQAPTDNNSISIDTYTDDVDPLQDDFGSGTDTNDTTPTLNGTVSGLAADDTVGIYDTEGNRLGDAVLNADRTGFTYTSAALADGPHTFVAKIEDAAGNVGTESNEFMLTVDTQAPTDNNSISIDTYTDDVDPLQGDFGSGTDTNDTTPTLNGTVSGLAADDTV</sequence>
<feature type="domain" description="Bacterial Ig-like" evidence="2">
    <location>
        <begin position="2941"/>
        <end position="3021"/>
    </location>
</feature>
<feature type="domain" description="Bacterial Ig-like" evidence="2">
    <location>
        <begin position="2608"/>
        <end position="2688"/>
    </location>
</feature>
<feature type="domain" description="Bacterial Ig-like" evidence="2">
    <location>
        <begin position="1831"/>
        <end position="1911"/>
    </location>
</feature>
<organism evidence="3">
    <name type="scientific">Psychrobacter sp. (strain PRwf-1)</name>
    <dbReference type="NCBI Taxonomy" id="349106"/>
    <lineage>
        <taxon>Bacteria</taxon>
        <taxon>Pseudomonadati</taxon>
        <taxon>Pseudomonadota</taxon>
        <taxon>Gammaproteobacteria</taxon>
        <taxon>Moraxellales</taxon>
        <taxon>Moraxellaceae</taxon>
        <taxon>Psychrobacter</taxon>
    </lineage>
</organism>
<accession>A5WE85</accession>
<proteinExistence type="predicted"/>
<feature type="domain" description="Bacterial Ig-like" evidence="2">
    <location>
        <begin position="2164"/>
        <end position="2244"/>
    </location>
</feature>
<feature type="domain" description="Bacterial Ig-like" evidence="2">
    <location>
        <begin position="2275"/>
        <end position="2355"/>
    </location>
</feature>
<dbReference type="eggNOG" id="COG2931">
    <property type="taxonomic scope" value="Bacteria"/>
</dbReference>
<gene>
    <name evidence="3" type="ordered locus">PsycPRwf_1026</name>
</gene>
<feature type="domain" description="Bacterial Ig-like" evidence="2">
    <location>
        <begin position="2497"/>
        <end position="2577"/>
    </location>
</feature>
<feature type="domain" description="Bacterial Ig-like" evidence="2">
    <location>
        <begin position="1609"/>
        <end position="1689"/>
    </location>
</feature>
<feature type="compositionally biased region" description="Polar residues" evidence="1">
    <location>
        <begin position="3493"/>
        <end position="3507"/>
    </location>
</feature>
<dbReference type="HOGENOM" id="CLU_224770_0_0_6"/>
<dbReference type="InterPro" id="IPR044016">
    <property type="entry name" value="Big_13"/>
</dbReference>
<feature type="domain" description="Bacterial Ig-like" evidence="2">
    <location>
        <begin position="499"/>
        <end position="579"/>
    </location>
</feature>
<feature type="domain" description="Bacterial Ig-like" evidence="2">
    <location>
        <begin position="3052"/>
        <end position="3132"/>
    </location>
</feature>
<feature type="domain" description="Bacterial Ig-like" evidence="2">
    <location>
        <begin position="277"/>
        <end position="357"/>
    </location>
</feature>
<feature type="domain" description="Bacterial Ig-like" evidence="2">
    <location>
        <begin position="1165"/>
        <end position="1245"/>
    </location>
</feature>
<evidence type="ECO:0000313" key="3">
    <source>
        <dbReference type="EMBL" id="ABQ93976.1"/>
    </source>
</evidence>
<feature type="domain" description="Bacterial Ig-like" evidence="2">
    <location>
        <begin position="2830"/>
        <end position="2910"/>
    </location>
</feature>
<reference evidence="3" key="1">
    <citation type="submission" date="2007-05" db="EMBL/GenBank/DDBJ databases">
        <title>Complete sequence of chromosome of Psychrobacter sp. PRwf-1.</title>
        <authorList>
            <consortium name="US DOE Joint Genome Institute"/>
            <person name="Copeland A."/>
            <person name="Lucas S."/>
            <person name="Lapidus A."/>
            <person name="Barry K."/>
            <person name="Detter J.C."/>
            <person name="Glavina del Rio T."/>
            <person name="Hammon N."/>
            <person name="Israni S."/>
            <person name="Dalin E."/>
            <person name="Tice H."/>
            <person name="Pitluck S."/>
            <person name="Chain P."/>
            <person name="Malfatti S."/>
            <person name="Shin M."/>
            <person name="Vergez L."/>
            <person name="Schmutz J."/>
            <person name="Larimer F."/>
            <person name="Land M."/>
            <person name="Hauser L."/>
            <person name="Kyrpides N."/>
            <person name="Kim E."/>
            <person name="Tiedje J."/>
            <person name="Richardson P."/>
        </authorList>
    </citation>
    <scope>NUCLEOTIDE SEQUENCE [LARGE SCALE GENOMIC DNA]</scope>
    <source>
        <strain evidence="3">PRwf-1</strain>
    </source>
</reference>
<feature type="domain" description="Bacterial Ig-like" evidence="2">
    <location>
        <begin position="1387"/>
        <end position="1467"/>
    </location>
</feature>
<feature type="domain" description="Bacterial Ig-like" evidence="2">
    <location>
        <begin position="1720"/>
        <end position="1800"/>
    </location>
</feature>
<feature type="domain" description="Bacterial Ig-like" evidence="2">
    <location>
        <begin position="721"/>
        <end position="801"/>
    </location>
</feature>
<feature type="domain" description="Bacterial Ig-like" evidence="2">
    <location>
        <begin position="1942"/>
        <end position="2022"/>
    </location>
</feature>
<feature type="domain" description="Bacterial Ig-like" evidence="2">
    <location>
        <begin position="1498"/>
        <end position="1578"/>
    </location>
</feature>
<dbReference type="Gene3D" id="2.60.40.10">
    <property type="entry name" value="Immunoglobulins"/>
    <property type="match status" value="31"/>
</dbReference>
<feature type="domain" description="Bacterial Ig-like" evidence="2">
    <location>
        <begin position="832"/>
        <end position="912"/>
    </location>
</feature>
<feature type="domain" description="Bacterial Ig-like" evidence="2">
    <location>
        <begin position="2719"/>
        <end position="2799"/>
    </location>
</feature>
<feature type="domain" description="Bacterial Ig-like" evidence="2">
    <location>
        <begin position="1276"/>
        <end position="1356"/>
    </location>
</feature>
<dbReference type="EMBL" id="CP000713">
    <property type="protein sequence ID" value="ABQ93976.1"/>
    <property type="molecule type" value="Genomic_DNA"/>
</dbReference>
<evidence type="ECO:0000256" key="1">
    <source>
        <dbReference type="SAM" id="MobiDB-lite"/>
    </source>
</evidence>